<dbReference type="STRING" id="1116229.S3D4R9"/>
<dbReference type="InterPro" id="IPR003689">
    <property type="entry name" value="ZIP"/>
</dbReference>
<dbReference type="AlphaFoldDB" id="S3D4R9"/>
<dbReference type="InterPro" id="IPR004698">
    <property type="entry name" value="Zn/Fe_permease_fun/pln"/>
</dbReference>
<dbReference type="KEGG" id="glz:GLAREA_02990"/>
<keyword evidence="4 8" id="KW-0812">Transmembrane</keyword>
<evidence type="ECO:0000313" key="10">
    <source>
        <dbReference type="EMBL" id="EPE27076.1"/>
    </source>
</evidence>
<keyword evidence="6 8" id="KW-0406">Ion transport</keyword>
<feature type="region of interest" description="Disordered" evidence="9">
    <location>
        <begin position="143"/>
        <end position="162"/>
    </location>
</feature>
<reference evidence="10 11" key="1">
    <citation type="journal article" date="2013" name="BMC Genomics">
        <title>Genomics-driven discovery of the pneumocandin biosynthetic gene cluster in the fungus Glarea lozoyensis.</title>
        <authorList>
            <person name="Chen L."/>
            <person name="Yue Q."/>
            <person name="Zhang X."/>
            <person name="Xiang M."/>
            <person name="Wang C."/>
            <person name="Li S."/>
            <person name="Che Y."/>
            <person name="Ortiz-Lopez F.J."/>
            <person name="Bills G.F."/>
            <person name="Liu X."/>
            <person name="An Z."/>
        </authorList>
    </citation>
    <scope>NUCLEOTIDE SEQUENCE [LARGE SCALE GENOMIC DNA]</scope>
    <source>
        <strain evidence="11">ATCC 20868 / MF5171</strain>
    </source>
</reference>
<dbReference type="PANTHER" id="PTHR11040:SF69">
    <property type="entry name" value="ZINC-REGULATED TRANSPORTER 2"/>
    <property type="match status" value="1"/>
</dbReference>
<organism evidence="10 11">
    <name type="scientific">Glarea lozoyensis (strain ATCC 20868 / MF5171)</name>
    <dbReference type="NCBI Taxonomy" id="1116229"/>
    <lineage>
        <taxon>Eukaryota</taxon>
        <taxon>Fungi</taxon>
        <taxon>Dikarya</taxon>
        <taxon>Ascomycota</taxon>
        <taxon>Pezizomycotina</taxon>
        <taxon>Leotiomycetes</taxon>
        <taxon>Helotiales</taxon>
        <taxon>Helotiaceae</taxon>
        <taxon>Glarea</taxon>
    </lineage>
</organism>
<protein>
    <recommendedName>
        <fullName evidence="12">ZIP zinc/iron transport family</fullName>
    </recommendedName>
</protein>
<accession>S3D4R9</accession>
<feature type="compositionally biased region" description="Polar residues" evidence="9">
    <location>
        <begin position="153"/>
        <end position="162"/>
    </location>
</feature>
<feature type="transmembrane region" description="Helical" evidence="8">
    <location>
        <begin position="353"/>
        <end position="371"/>
    </location>
</feature>
<comment type="subcellular location">
    <subcellularLocation>
        <location evidence="1 8">Membrane</location>
        <topology evidence="1 8">Multi-pass membrane protein</topology>
    </subcellularLocation>
</comment>
<feature type="transmembrane region" description="Helical" evidence="8">
    <location>
        <begin position="276"/>
        <end position="300"/>
    </location>
</feature>
<feature type="transmembrane region" description="Helical" evidence="8">
    <location>
        <begin position="56"/>
        <end position="79"/>
    </location>
</feature>
<evidence type="ECO:0000256" key="1">
    <source>
        <dbReference type="ARBA" id="ARBA00004141"/>
    </source>
</evidence>
<keyword evidence="11" id="KW-1185">Reference proteome</keyword>
<sequence>MDAVRTVEVECDSGNDYDGRMGLRISAIFVIGLGSMLGALLPVAAARTKRMRVPKLAFFITKHFGSGVIITTAFIHLLSPANEALNNPCNTGPITEYDWAAGIVLMTIFVMFFIELMAARFDVFGRQAHDIEAADPSLDLIRKSEKSSHSHNGDANSPNMHSASSLAGEDLAVTQAARKSSVPGRPNDFTYPPGGEDHLGHQRDHMTEDDHFAAQMTGLFILEFGVIFHSIFIGLTLAVAGEEFITLYIVLVFHQTFEGLGLGSRLATASWPKSKWYLPWALGAAYGLTTPIAVAAGLGVRSSLAPNSQNTRIVNGVFDSISAGILIYTGLVELMAHDFMFNPEMRKASMKMLLLAYLCMCIGAGLMALLGKWA</sequence>
<evidence type="ECO:0000256" key="3">
    <source>
        <dbReference type="ARBA" id="ARBA00022448"/>
    </source>
</evidence>
<keyword evidence="5 8" id="KW-1133">Transmembrane helix</keyword>
<dbReference type="OMA" id="HHHGHFN"/>
<feature type="transmembrane region" description="Helical" evidence="8">
    <location>
        <begin position="320"/>
        <end position="341"/>
    </location>
</feature>
<feature type="transmembrane region" description="Helical" evidence="8">
    <location>
        <begin position="99"/>
        <end position="119"/>
    </location>
</feature>
<evidence type="ECO:0000313" key="11">
    <source>
        <dbReference type="Proteomes" id="UP000016922"/>
    </source>
</evidence>
<dbReference type="GO" id="GO:0005886">
    <property type="term" value="C:plasma membrane"/>
    <property type="evidence" value="ECO:0007669"/>
    <property type="project" value="EnsemblFungi"/>
</dbReference>
<feature type="compositionally biased region" description="Basic and acidic residues" evidence="9">
    <location>
        <begin position="143"/>
        <end position="152"/>
    </location>
</feature>
<feature type="transmembrane region" description="Helical" evidence="8">
    <location>
        <begin position="245"/>
        <end position="264"/>
    </location>
</feature>
<feature type="transmembrane region" description="Helical" evidence="8">
    <location>
        <begin position="219"/>
        <end position="239"/>
    </location>
</feature>
<keyword evidence="7 8" id="KW-0472">Membrane</keyword>
<name>S3D4R9_GLAL2</name>
<feature type="region of interest" description="Disordered" evidence="9">
    <location>
        <begin position="177"/>
        <end position="203"/>
    </location>
</feature>
<dbReference type="HOGENOM" id="CLU_027089_0_2_1"/>
<comment type="similarity">
    <text evidence="2 8">Belongs to the ZIP transporter (TC 2.A.5) family.</text>
</comment>
<evidence type="ECO:0000256" key="9">
    <source>
        <dbReference type="SAM" id="MobiDB-lite"/>
    </source>
</evidence>
<dbReference type="eggNOG" id="KOG1558">
    <property type="taxonomic scope" value="Eukaryota"/>
</dbReference>
<evidence type="ECO:0000256" key="2">
    <source>
        <dbReference type="ARBA" id="ARBA00006939"/>
    </source>
</evidence>
<evidence type="ECO:0008006" key="12">
    <source>
        <dbReference type="Google" id="ProtNLM"/>
    </source>
</evidence>
<proteinExistence type="inferred from homology"/>
<gene>
    <name evidence="10" type="ORF">GLAREA_02990</name>
</gene>
<evidence type="ECO:0000256" key="6">
    <source>
        <dbReference type="ARBA" id="ARBA00023065"/>
    </source>
</evidence>
<dbReference type="GeneID" id="19462046"/>
<keyword evidence="3 8" id="KW-0813">Transport</keyword>
<evidence type="ECO:0000256" key="4">
    <source>
        <dbReference type="ARBA" id="ARBA00022692"/>
    </source>
</evidence>
<dbReference type="Proteomes" id="UP000016922">
    <property type="component" value="Unassembled WGS sequence"/>
</dbReference>
<dbReference type="EMBL" id="KE145370">
    <property type="protein sequence ID" value="EPE27076.1"/>
    <property type="molecule type" value="Genomic_DNA"/>
</dbReference>
<evidence type="ECO:0000256" key="8">
    <source>
        <dbReference type="RuleBase" id="RU362088"/>
    </source>
</evidence>
<feature type="transmembrane region" description="Helical" evidence="8">
    <location>
        <begin position="25"/>
        <end position="44"/>
    </location>
</feature>
<dbReference type="NCBIfam" id="TIGR00820">
    <property type="entry name" value="zip"/>
    <property type="match status" value="1"/>
</dbReference>
<dbReference type="GO" id="GO:0071578">
    <property type="term" value="P:zinc ion import across plasma membrane"/>
    <property type="evidence" value="ECO:0007669"/>
    <property type="project" value="EnsemblFungi"/>
</dbReference>
<dbReference type="PANTHER" id="PTHR11040">
    <property type="entry name" value="ZINC/IRON TRANSPORTER"/>
    <property type="match status" value="1"/>
</dbReference>
<dbReference type="GO" id="GO:0000007">
    <property type="term" value="F:low-affinity zinc ion transmembrane transporter activity"/>
    <property type="evidence" value="ECO:0007669"/>
    <property type="project" value="EnsemblFungi"/>
</dbReference>
<evidence type="ECO:0000256" key="5">
    <source>
        <dbReference type="ARBA" id="ARBA00022989"/>
    </source>
</evidence>
<evidence type="ECO:0000256" key="7">
    <source>
        <dbReference type="ARBA" id="ARBA00023136"/>
    </source>
</evidence>
<dbReference type="OrthoDB" id="448280at2759"/>
<dbReference type="RefSeq" id="XP_008086266.1">
    <property type="nucleotide sequence ID" value="XM_008088075.1"/>
</dbReference>
<dbReference type="Pfam" id="PF02535">
    <property type="entry name" value="Zip"/>
    <property type="match status" value="1"/>
</dbReference>